<keyword evidence="1" id="KW-0732">Signal</keyword>
<dbReference type="AlphaFoldDB" id="A0A5K7SE70"/>
<sequence>MKMKTKVAMLAILMMMGTGSVFAKIKAEKFLVNGKCEMCEKRIEMAALSLEGVSKADWNKETKEIEVTLNDAKTSLQIVQEAIAKVGHDTDAVKATDEAYNGLPACCKYDRAVLKAPMKPMKYEHK</sequence>
<feature type="chain" id="PRO_5024460618" evidence="1">
    <location>
        <begin position="24"/>
        <end position="126"/>
    </location>
</feature>
<dbReference type="InterPro" id="IPR006121">
    <property type="entry name" value="HMA_dom"/>
</dbReference>
<evidence type="ECO:0000256" key="1">
    <source>
        <dbReference type="SAM" id="SignalP"/>
    </source>
</evidence>
<organism evidence="3 4">
    <name type="scientific">Aquipluma nitroreducens</name>
    <dbReference type="NCBI Taxonomy" id="2010828"/>
    <lineage>
        <taxon>Bacteria</taxon>
        <taxon>Pseudomonadati</taxon>
        <taxon>Bacteroidota</taxon>
        <taxon>Bacteroidia</taxon>
        <taxon>Marinilabiliales</taxon>
        <taxon>Prolixibacteraceae</taxon>
        <taxon>Aquipluma</taxon>
    </lineage>
</organism>
<protein>
    <submittedName>
        <fullName evidence="3">Co/Zn/Cd efflux system membrane fusion protein</fullName>
    </submittedName>
</protein>
<dbReference type="CDD" id="cd00371">
    <property type="entry name" value="HMA"/>
    <property type="match status" value="1"/>
</dbReference>
<gene>
    <name evidence="3" type="ORF">AQPE_4079</name>
</gene>
<proteinExistence type="predicted"/>
<reference evidence="3" key="1">
    <citation type="journal article" date="2020" name="Int. J. Syst. Evol. Microbiol.">
        <title>Aquipluma nitroreducens gen. nov. sp. nov., a novel facultatively anaerobic bacterium isolated from a freshwater lake.</title>
        <authorList>
            <person name="Watanabe M."/>
            <person name="Kojima H."/>
            <person name="Fukui M."/>
        </authorList>
    </citation>
    <scope>NUCLEOTIDE SEQUENCE</scope>
    <source>
        <strain evidence="3">MeG22</strain>
    </source>
</reference>
<dbReference type="PROSITE" id="PS50846">
    <property type="entry name" value="HMA_2"/>
    <property type="match status" value="1"/>
</dbReference>
<dbReference type="Proteomes" id="UP001193389">
    <property type="component" value="Chromosome"/>
</dbReference>
<dbReference type="Gene3D" id="3.30.70.100">
    <property type="match status" value="1"/>
</dbReference>
<evidence type="ECO:0000313" key="3">
    <source>
        <dbReference type="EMBL" id="BBE19891.1"/>
    </source>
</evidence>
<name>A0A5K7SE70_9BACT</name>
<evidence type="ECO:0000259" key="2">
    <source>
        <dbReference type="PROSITE" id="PS50846"/>
    </source>
</evidence>
<dbReference type="SUPFAM" id="SSF55008">
    <property type="entry name" value="HMA, heavy metal-associated domain"/>
    <property type="match status" value="1"/>
</dbReference>
<evidence type="ECO:0000313" key="4">
    <source>
        <dbReference type="Proteomes" id="UP001193389"/>
    </source>
</evidence>
<dbReference type="KEGG" id="anf:AQPE_4079"/>
<dbReference type="GO" id="GO:0046872">
    <property type="term" value="F:metal ion binding"/>
    <property type="evidence" value="ECO:0007669"/>
    <property type="project" value="InterPro"/>
</dbReference>
<feature type="domain" description="HMA" evidence="2">
    <location>
        <begin position="25"/>
        <end position="91"/>
    </location>
</feature>
<dbReference type="InterPro" id="IPR036163">
    <property type="entry name" value="HMA_dom_sf"/>
</dbReference>
<dbReference type="Pfam" id="PF00403">
    <property type="entry name" value="HMA"/>
    <property type="match status" value="1"/>
</dbReference>
<feature type="signal peptide" evidence="1">
    <location>
        <begin position="1"/>
        <end position="23"/>
    </location>
</feature>
<keyword evidence="4" id="KW-1185">Reference proteome</keyword>
<accession>A0A5K7SE70</accession>
<dbReference type="EMBL" id="AP018694">
    <property type="protein sequence ID" value="BBE19891.1"/>
    <property type="molecule type" value="Genomic_DNA"/>
</dbReference>